<proteinExistence type="predicted"/>
<evidence type="ECO:0000313" key="2">
    <source>
        <dbReference type="EMBL" id="CAH0564347.1"/>
    </source>
</evidence>
<keyword evidence="1" id="KW-0812">Transmembrane</keyword>
<evidence type="ECO:0000313" key="3">
    <source>
        <dbReference type="Proteomes" id="UP001154078"/>
    </source>
</evidence>
<organism evidence="2 3">
    <name type="scientific">Brassicogethes aeneus</name>
    <name type="common">Rape pollen beetle</name>
    <name type="synonym">Meligethes aeneus</name>
    <dbReference type="NCBI Taxonomy" id="1431903"/>
    <lineage>
        <taxon>Eukaryota</taxon>
        <taxon>Metazoa</taxon>
        <taxon>Ecdysozoa</taxon>
        <taxon>Arthropoda</taxon>
        <taxon>Hexapoda</taxon>
        <taxon>Insecta</taxon>
        <taxon>Pterygota</taxon>
        <taxon>Neoptera</taxon>
        <taxon>Endopterygota</taxon>
        <taxon>Coleoptera</taxon>
        <taxon>Polyphaga</taxon>
        <taxon>Cucujiformia</taxon>
        <taxon>Nitidulidae</taxon>
        <taxon>Meligethinae</taxon>
        <taxon>Brassicogethes</taxon>
    </lineage>
</organism>
<name>A0A9P0BJ88_BRAAE</name>
<keyword evidence="1" id="KW-0472">Membrane</keyword>
<dbReference type="Proteomes" id="UP001154078">
    <property type="component" value="Chromosome 9"/>
</dbReference>
<evidence type="ECO:0008006" key="4">
    <source>
        <dbReference type="Google" id="ProtNLM"/>
    </source>
</evidence>
<gene>
    <name evidence="2" type="ORF">MELIAE_LOCUS12927</name>
</gene>
<sequence>MFKIKRKIMQGPAVIFLKLYVNFWKVLAPYYYLVVPFLQSVNSSGEYAKRAPSGFFGMRGKKQYLDYYNDKRAPMGFVGMRGKKSVEDVGDVAFGEEKRAPQGFFGMRGKKLQGAQGFFGMRGKKYPYEFRGKFVGVRGKKYINEDLILNREYPRLDMNNLLLLLTENNNGETKLKPNVGEENQMEN</sequence>
<feature type="transmembrane region" description="Helical" evidence="1">
    <location>
        <begin position="12"/>
        <end position="33"/>
    </location>
</feature>
<dbReference type="EMBL" id="OV121140">
    <property type="protein sequence ID" value="CAH0564347.1"/>
    <property type="molecule type" value="Genomic_DNA"/>
</dbReference>
<dbReference type="OrthoDB" id="5919137at2759"/>
<protein>
    <recommendedName>
        <fullName evidence="4">Tachykinin</fullName>
    </recommendedName>
</protein>
<accession>A0A9P0BJ88</accession>
<reference evidence="2" key="1">
    <citation type="submission" date="2021-12" db="EMBL/GenBank/DDBJ databases">
        <authorList>
            <person name="King R."/>
        </authorList>
    </citation>
    <scope>NUCLEOTIDE SEQUENCE</scope>
</reference>
<keyword evidence="1" id="KW-1133">Transmembrane helix</keyword>
<dbReference type="AlphaFoldDB" id="A0A9P0BJ88"/>
<evidence type="ECO:0000256" key="1">
    <source>
        <dbReference type="SAM" id="Phobius"/>
    </source>
</evidence>
<keyword evidence="3" id="KW-1185">Reference proteome</keyword>